<protein>
    <recommendedName>
        <fullName evidence="3">Ubiquinol-cytochrome c chaperone domain-containing protein</fullName>
    </recommendedName>
</protein>
<dbReference type="GO" id="GO:0034551">
    <property type="term" value="P:mitochondrial respiratory chain complex III assembly"/>
    <property type="evidence" value="ECO:0007669"/>
    <property type="project" value="TreeGrafter"/>
</dbReference>
<dbReference type="PANTHER" id="PTHR12184:SF1">
    <property type="entry name" value="UBIQUINOL-CYTOCHROME-C REDUCTASE COMPLEX ASSEMBLY FACTOR 1"/>
    <property type="match status" value="1"/>
</dbReference>
<sequence length="334" mass="37150">MASNFTCKACSQVLSKQPTSILRTRRASRKGSGLYRAQTARSLSTTAPSSYHATASLSAAHPASQPISQPAAPSGKHSSTSAQVNAIRENLSNARGSPLRGLAGKLREKAPLMTETYVAYAATQKLIKECTRHADYTIPQALEKNEEIPRDETGAHLGVSESWWFKELDLAPTFINWAHVTFIHMYLMQVRFRMFPKTHAPVWIQHLTNHAFYAAEDRLVVWHKLNANSLHQKYLKDIFAQWRAVLLSYDEGIVKGDAVLATAVWRNLFGGREDIDFEKVAQIVGYMRRELSRLDAASDDEVANGNWKFSAGPAQEANVVKVSSRSMVGEAPRP</sequence>
<dbReference type="InterPro" id="IPR021150">
    <property type="entry name" value="Ubiq_cyt_c_chap"/>
</dbReference>
<evidence type="ECO:0000256" key="2">
    <source>
        <dbReference type="SAM" id="MobiDB-lite"/>
    </source>
</evidence>
<keyword evidence="5" id="KW-1185">Reference proteome</keyword>
<feature type="domain" description="Ubiquinol-cytochrome c chaperone" evidence="3">
    <location>
        <begin position="167"/>
        <end position="309"/>
    </location>
</feature>
<reference evidence="4" key="1">
    <citation type="journal article" date="2020" name="Stud. Mycol.">
        <title>101 Dothideomycetes genomes: a test case for predicting lifestyles and emergence of pathogens.</title>
        <authorList>
            <person name="Haridas S."/>
            <person name="Albert R."/>
            <person name="Binder M."/>
            <person name="Bloem J."/>
            <person name="Labutti K."/>
            <person name="Salamov A."/>
            <person name="Andreopoulos B."/>
            <person name="Baker S."/>
            <person name="Barry K."/>
            <person name="Bills G."/>
            <person name="Bluhm B."/>
            <person name="Cannon C."/>
            <person name="Castanera R."/>
            <person name="Culley D."/>
            <person name="Daum C."/>
            <person name="Ezra D."/>
            <person name="Gonzalez J."/>
            <person name="Henrissat B."/>
            <person name="Kuo A."/>
            <person name="Liang C."/>
            <person name="Lipzen A."/>
            <person name="Lutzoni F."/>
            <person name="Magnuson J."/>
            <person name="Mondo S."/>
            <person name="Nolan M."/>
            <person name="Ohm R."/>
            <person name="Pangilinan J."/>
            <person name="Park H.-J."/>
            <person name="Ramirez L."/>
            <person name="Alfaro M."/>
            <person name="Sun H."/>
            <person name="Tritt A."/>
            <person name="Yoshinaga Y."/>
            <person name="Zwiers L.-H."/>
            <person name="Turgeon B."/>
            <person name="Goodwin S."/>
            <person name="Spatafora J."/>
            <person name="Crous P."/>
            <person name="Grigoriev I."/>
        </authorList>
    </citation>
    <scope>NUCLEOTIDE SEQUENCE</scope>
    <source>
        <strain evidence="4">CBS 107.79</strain>
    </source>
</reference>
<name>A0A6A5V0D5_9PLEO</name>
<accession>A0A6A5V0D5</accession>
<comment type="similarity">
    <text evidence="1">Belongs to the CBP3 family.</text>
</comment>
<evidence type="ECO:0000313" key="4">
    <source>
        <dbReference type="EMBL" id="KAF1970731.1"/>
    </source>
</evidence>
<dbReference type="GO" id="GO:0005739">
    <property type="term" value="C:mitochondrion"/>
    <property type="evidence" value="ECO:0007669"/>
    <property type="project" value="TreeGrafter"/>
</dbReference>
<feature type="region of interest" description="Disordered" evidence="2">
    <location>
        <begin position="21"/>
        <end position="83"/>
    </location>
</feature>
<dbReference type="Proteomes" id="UP000800036">
    <property type="component" value="Unassembled WGS sequence"/>
</dbReference>
<dbReference type="Pfam" id="PF03981">
    <property type="entry name" value="Ubiq_cyt_C_chap"/>
    <property type="match status" value="1"/>
</dbReference>
<dbReference type="OrthoDB" id="10253878at2759"/>
<dbReference type="EMBL" id="ML976698">
    <property type="protein sequence ID" value="KAF1970731.1"/>
    <property type="molecule type" value="Genomic_DNA"/>
</dbReference>
<dbReference type="InterPro" id="IPR007129">
    <property type="entry name" value="Ubiqinol_cyt_c_chaperone_CPB3"/>
</dbReference>
<evidence type="ECO:0000313" key="5">
    <source>
        <dbReference type="Proteomes" id="UP000800036"/>
    </source>
</evidence>
<evidence type="ECO:0000256" key="1">
    <source>
        <dbReference type="ARBA" id="ARBA00006407"/>
    </source>
</evidence>
<feature type="compositionally biased region" description="Polar residues" evidence="2">
    <location>
        <begin position="39"/>
        <end position="57"/>
    </location>
</feature>
<gene>
    <name evidence="4" type="ORF">BU23DRAFT_590912</name>
</gene>
<feature type="compositionally biased region" description="Low complexity" evidence="2">
    <location>
        <begin position="58"/>
        <end position="74"/>
    </location>
</feature>
<evidence type="ECO:0000259" key="3">
    <source>
        <dbReference type="Pfam" id="PF03981"/>
    </source>
</evidence>
<proteinExistence type="inferred from homology"/>
<dbReference type="AlphaFoldDB" id="A0A6A5V0D5"/>
<dbReference type="PANTHER" id="PTHR12184">
    <property type="entry name" value="UBIQUINOL-CYTOCHROME C REDUCTASE COMPLEX ASSEMBLY FACTOR 1 FAMILY MEMBER"/>
    <property type="match status" value="1"/>
</dbReference>
<organism evidence="4 5">
    <name type="scientific">Bimuria novae-zelandiae CBS 107.79</name>
    <dbReference type="NCBI Taxonomy" id="1447943"/>
    <lineage>
        <taxon>Eukaryota</taxon>
        <taxon>Fungi</taxon>
        <taxon>Dikarya</taxon>
        <taxon>Ascomycota</taxon>
        <taxon>Pezizomycotina</taxon>
        <taxon>Dothideomycetes</taxon>
        <taxon>Pleosporomycetidae</taxon>
        <taxon>Pleosporales</taxon>
        <taxon>Massarineae</taxon>
        <taxon>Didymosphaeriaceae</taxon>
        <taxon>Bimuria</taxon>
    </lineage>
</organism>